<evidence type="ECO:0000256" key="3">
    <source>
        <dbReference type="ARBA" id="ARBA00023002"/>
    </source>
</evidence>
<dbReference type="GO" id="GO:0008270">
    <property type="term" value="F:zinc ion binding"/>
    <property type="evidence" value="ECO:0007669"/>
    <property type="project" value="InterPro"/>
</dbReference>
<keyword evidence="3" id="KW-0560">Oxidoreductase</keyword>
<dbReference type="SMART" id="SM00829">
    <property type="entry name" value="PKS_ER"/>
    <property type="match status" value="1"/>
</dbReference>
<feature type="domain" description="Enoyl reductase (ER)" evidence="4">
    <location>
        <begin position="12"/>
        <end position="349"/>
    </location>
</feature>
<dbReference type="NCBIfam" id="TIGR02817">
    <property type="entry name" value="adh_fam_1"/>
    <property type="match status" value="1"/>
</dbReference>
<reference evidence="5 6" key="1">
    <citation type="submission" date="2019-07" db="EMBL/GenBank/DDBJ databases">
        <title>Genomics analysis of Aphanomyces spp. identifies a new class of oomycete effector associated with host adaptation.</title>
        <authorList>
            <person name="Gaulin E."/>
        </authorList>
    </citation>
    <scope>NUCLEOTIDE SEQUENCE [LARGE SCALE GENOMIC DNA]</scope>
    <source>
        <strain evidence="5 6">ATCC 201684</strain>
    </source>
</reference>
<keyword evidence="6" id="KW-1185">Reference proteome</keyword>
<dbReference type="PANTHER" id="PTHR11695">
    <property type="entry name" value="ALCOHOL DEHYDROGENASE RELATED"/>
    <property type="match status" value="1"/>
</dbReference>
<dbReference type="InterPro" id="IPR036291">
    <property type="entry name" value="NAD(P)-bd_dom_sf"/>
</dbReference>
<organism evidence="5 6">
    <name type="scientific">Aphanomyces euteiches</name>
    <dbReference type="NCBI Taxonomy" id="100861"/>
    <lineage>
        <taxon>Eukaryota</taxon>
        <taxon>Sar</taxon>
        <taxon>Stramenopiles</taxon>
        <taxon>Oomycota</taxon>
        <taxon>Saprolegniomycetes</taxon>
        <taxon>Saprolegniales</taxon>
        <taxon>Verrucalvaceae</taxon>
        <taxon>Aphanomyces</taxon>
    </lineage>
</organism>
<dbReference type="InterPro" id="IPR011032">
    <property type="entry name" value="GroES-like_sf"/>
</dbReference>
<sequence>MSAIPATMRAVGFNDNLPIDHPDSLLDITVDVPTVSGHDILVQVKAISVNLIDAKLRGNRDFFRMLATQNPRQILGYDAAGVVVAVGSDVSLFKVGDEVYYAGSWVRQGTNAEYHAVDERIVGHKPTSLSFTDAAALPLTTLTAYEALFHHLNVPQKPSTPSSNKTILVLNGAGGVGSVGIQLLKELTDVTVIASASRPESTAWVKQLGADYIVSHAQDMPSQLAALGVPQVDYMLVNTELEPLFDAVEAMIKPLGKICCILPLVDKVALDKLFYKSVTLVWELMFARPMHSTDDMVEQHRLLNHVSELVDAKRIHTTVNDHLGLIYAANLKKAHAMLESHRVVGKVVLEGF</sequence>
<dbReference type="PROSITE" id="PS01162">
    <property type="entry name" value="QOR_ZETA_CRYSTAL"/>
    <property type="match status" value="1"/>
</dbReference>
<comment type="caution">
    <text evidence="5">The sequence shown here is derived from an EMBL/GenBank/DDBJ whole genome shotgun (WGS) entry which is preliminary data.</text>
</comment>
<evidence type="ECO:0000259" key="4">
    <source>
        <dbReference type="SMART" id="SM00829"/>
    </source>
</evidence>
<keyword evidence="1" id="KW-0479">Metal-binding</keyword>
<dbReference type="Gene3D" id="3.40.50.720">
    <property type="entry name" value="NAD(P)-binding Rossmann-like Domain"/>
    <property type="match status" value="1"/>
</dbReference>
<protein>
    <recommendedName>
        <fullName evidence="4">Enoyl reductase (ER) domain-containing protein</fullName>
    </recommendedName>
</protein>
<dbReference type="InterPro" id="IPR013154">
    <property type="entry name" value="ADH-like_N"/>
</dbReference>
<dbReference type="PANTHER" id="PTHR11695:SF294">
    <property type="entry name" value="RETICULON-4-INTERACTING PROTEIN 1, MITOCHONDRIAL"/>
    <property type="match status" value="1"/>
</dbReference>
<dbReference type="AlphaFoldDB" id="A0A6G0WLS4"/>
<evidence type="ECO:0000313" key="6">
    <source>
        <dbReference type="Proteomes" id="UP000481153"/>
    </source>
</evidence>
<dbReference type="GO" id="GO:0016491">
    <property type="term" value="F:oxidoreductase activity"/>
    <property type="evidence" value="ECO:0007669"/>
    <property type="project" value="UniProtKB-KW"/>
</dbReference>
<dbReference type="Pfam" id="PF13602">
    <property type="entry name" value="ADH_zinc_N_2"/>
    <property type="match status" value="1"/>
</dbReference>
<dbReference type="InterPro" id="IPR014182">
    <property type="entry name" value="ADH_Zn_typ-1"/>
</dbReference>
<evidence type="ECO:0000256" key="2">
    <source>
        <dbReference type="ARBA" id="ARBA00022833"/>
    </source>
</evidence>
<evidence type="ECO:0000313" key="5">
    <source>
        <dbReference type="EMBL" id="KAF0728248.1"/>
    </source>
</evidence>
<dbReference type="SUPFAM" id="SSF50129">
    <property type="entry name" value="GroES-like"/>
    <property type="match status" value="1"/>
</dbReference>
<dbReference type="VEuPathDB" id="FungiDB:AeMF1_008085"/>
<proteinExistence type="predicted"/>
<evidence type="ECO:0000256" key="1">
    <source>
        <dbReference type="ARBA" id="ARBA00022723"/>
    </source>
</evidence>
<dbReference type="InterPro" id="IPR020843">
    <property type="entry name" value="ER"/>
</dbReference>
<dbReference type="CDD" id="cd08252">
    <property type="entry name" value="AL_MDR"/>
    <property type="match status" value="1"/>
</dbReference>
<name>A0A6G0WLS4_9STRA</name>
<keyword evidence="2" id="KW-0862">Zinc</keyword>
<dbReference type="Gene3D" id="3.90.180.10">
    <property type="entry name" value="Medium-chain alcohol dehydrogenases, catalytic domain"/>
    <property type="match status" value="1"/>
</dbReference>
<dbReference type="InterPro" id="IPR050700">
    <property type="entry name" value="YIM1/Zinc_Alcohol_DH_Fams"/>
</dbReference>
<dbReference type="SUPFAM" id="SSF51735">
    <property type="entry name" value="NAD(P)-binding Rossmann-fold domains"/>
    <property type="match status" value="1"/>
</dbReference>
<dbReference type="Pfam" id="PF08240">
    <property type="entry name" value="ADH_N"/>
    <property type="match status" value="1"/>
</dbReference>
<dbReference type="InterPro" id="IPR002364">
    <property type="entry name" value="Quin_OxRdtase/zeta-crystal_CS"/>
</dbReference>
<dbReference type="Proteomes" id="UP000481153">
    <property type="component" value="Unassembled WGS sequence"/>
</dbReference>
<dbReference type="EMBL" id="VJMJ01000180">
    <property type="protein sequence ID" value="KAF0728248.1"/>
    <property type="molecule type" value="Genomic_DNA"/>
</dbReference>
<gene>
    <name evidence="5" type="ORF">Ae201684_013899</name>
</gene>
<accession>A0A6G0WLS4</accession>